<evidence type="ECO:0000256" key="1">
    <source>
        <dbReference type="SAM" id="Phobius"/>
    </source>
</evidence>
<comment type="caution">
    <text evidence="2">The sequence shown here is derived from an EMBL/GenBank/DDBJ whole genome shotgun (WGS) entry which is preliminary data.</text>
</comment>
<keyword evidence="1" id="KW-0472">Membrane</keyword>
<protein>
    <submittedName>
        <fullName evidence="2">Uncharacterized protein</fullName>
    </submittedName>
</protein>
<dbReference type="RefSeq" id="WP_066625780.1">
    <property type="nucleotide sequence ID" value="NZ_JBHSYQ010000006.1"/>
</dbReference>
<feature type="transmembrane region" description="Helical" evidence="1">
    <location>
        <begin position="12"/>
        <end position="34"/>
    </location>
</feature>
<accession>A0ABW2DQ39</accession>
<evidence type="ECO:0000313" key="3">
    <source>
        <dbReference type="Proteomes" id="UP001596405"/>
    </source>
</evidence>
<proteinExistence type="predicted"/>
<keyword evidence="1" id="KW-1133">Transmembrane helix</keyword>
<reference evidence="3" key="1">
    <citation type="journal article" date="2019" name="Int. J. Syst. Evol. Microbiol.">
        <title>The Global Catalogue of Microorganisms (GCM) 10K type strain sequencing project: providing services to taxonomists for standard genome sequencing and annotation.</title>
        <authorList>
            <consortium name="The Broad Institute Genomics Platform"/>
            <consortium name="The Broad Institute Genome Sequencing Center for Infectious Disease"/>
            <person name="Wu L."/>
            <person name="Ma J."/>
        </authorList>
    </citation>
    <scope>NUCLEOTIDE SEQUENCE [LARGE SCALE GENOMIC DNA]</scope>
    <source>
        <strain evidence="3">CGMCC 4.7393</strain>
    </source>
</reference>
<organism evidence="2 3">
    <name type="scientific">Rufibacter roseus</name>
    <dbReference type="NCBI Taxonomy" id="1567108"/>
    <lineage>
        <taxon>Bacteria</taxon>
        <taxon>Pseudomonadati</taxon>
        <taxon>Bacteroidota</taxon>
        <taxon>Cytophagia</taxon>
        <taxon>Cytophagales</taxon>
        <taxon>Hymenobacteraceae</taxon>
        <taxon>Rufibacter</taxon>
    </lineage>
</organism>
<name>A0ABW2DQ39_9BACT</name>
<evidence type="ECO:0000313" key="2">
    <source>
        <dbReference type="EMBL" id="MFC6998667.1"/>
    </source>
</evidence>
<feature type="transmembrane region" description="Helical" evidence="1">
    <location>
        <begin position="40"/>
        <end position="63"/>
    </location>
</feature>
<dbReference type="Proteomes" id="UP001596405">
    <property type="component" value="Unassembled WGS sequence"/>
</dbReference>
<keyword evidence="1" id="KW-0812">Transmembrane</keyword>
<keyword evidence="3" id="KW-1185">Reference proteome</keyword>
<gene>
    <name evidence="2" type="ORF">ACFQHR_13595</name>
</gene>
<dbReference type="EMBL" id="JBHSYQ010000006">
    <property type="protein sequence ID" value="MFC6998667.1"/>
    <property type="molecule type" value="Genomic_DNA"/>
</dbReference>
<sequence>MKPDSFKAFINTISVVSMGSGLLGMLICFVYLWSYQMRDIVAAGFAFVAGSILFGAGLVALAMMNRQKSES</sequence>